<feature type="compositionally biased region" description="Low complexity" evidence="1">
    <location>
        <begin position="68"/>
        <end position="78"/>
    </location>
</feature>
<accession>A0A9P6VJM5</accession>
<evidence type="ECO:0000313" key="3">
    <source>
        <dbReference type="Proteomes" id="UP000785200"/>
    </source>
</evidence>
<evidence type="ECO:0000256" key="1">
    <source>
        <dbReference type="SAM" id="MobiDB-lite"/>
    </source>
</evidence>
<keyword evidence="3" id="KW-1185">Reference proteome</keyword>
<dbReference type="EMBL" id="VNKQ01000009">
    <property type="protein sequence ID" value="KAG0648999.1"/>
    <property type="molecule type" value="Genomic_DNA"/>
</dbReference>
<proteinExistence type="predicted"/>
<dbReference type="AlphaFoldDB" id="A0A9P6VJM5"/>
<organism evidence="2 3">
    <name type="scientific">Hyphodiscus hymeniophilus</name>
    <dbReference type="NCBI Taxonomy" id="353542"/>
    <lineage>
        <taxon>Eukaryota</taxon>
        <taxon>Fungi</taxon>
        <taxon>Dikarya</taxon>
        <taxon>Ascomycota</taxon>
        <taxon>Pezizomycotina</taxon>
        <taxon>Leotiomycetes</taxon>
        <taxon>Helotiales</taxon>
        <taxon>Hyphodiscaceae</taxon>
        <taxon>Hyphodiscus</taxon>
    </lineage>
</organism>
<dbReference type="InterPro" id="IPR021858">
    <property type="entry name" value="Fun_TF"/>
</dbReference>
<dbReference type="Proteomes" id="UP000785200">
    <property type="component" value="Unassembled WGS sequence"/>
</dbReference>
<reference evidence="2" key="1">
    <citation type="submission" date="2019-07" db="EMBL/GenBank/DDBJ databases">
        <title>Hyphodiscus hymeniophilus genome sequencing and assembly.</title>
        <authorList>
            <person name="Kramer G."/>
            <person name="Nodwell J."/>
        </authorList>
    </citation>
    <scope>NUCLEOTIDE SEQUENCE</scope>
    <source>
        <strain evidence="2">ATCC 34498</strain>
    </source>
</reference>
<dbReference type="Pfam" id="PF11951">
    <property type="entry name" value="Fungal_trans_2"/>
    <property type="match status" value="1"/>
</dbReference>
<comment type="caution">
    <text evidence="2">The sequence shown here is derived from an EMBL/GenBank/DDBJ whole genome shotgun (WGS) entry which is preliminary data.</text>
</comment>
<feature type="region of interest" description="Disordered" evidence="1">
    <location>
        <begin position="23"/>
        <end position="105"/>
    </location>
</feature>
<name>A0A9P6VJM5_9HELO</name>
<dbReference type="OrthoDB" id="3469225at2759"/>
<feature type="compositionally biased region" description="Basic residues" evidence="1">
    <location>
        <begin position="34"/>
        <end position="44"/>
    </location>
</feature>
<dbReference type="PANTHER" id="PTHR37540">
    <property type="entry name" value="TRANSCRIPTION FACTOR (ACR-2), PUTATIVE-RELATED-RELATED"/>
    <property type="match status" value="1"/>
</dbReference>
<dbReference type="PANTHER" id="PTHR37540:SF5">
    <property type="entry name" value="TRANSCRIPTION FACTOR DOMAIN-CONTAINING PROTEIN"/>
    <property type="match status" value="1"/>
</dbReference>
<feature type="compositionally biased region" description="Basic and acidic residues" evidence="1">
    <location>
        <begin position="45"/>
        <end position="67"/>
    </location>
</feature>
<gene>
    <name evidence="2" type="ORF">D0Z07_5002</name>
</gene>
<protein>
    <submittedName>
        <fullName evidence="2">Uncharacterized protein</fullName>
    </submittedName>
</protein>
<evidence type="ECO:0000313" key="2">
    <source>
        <dbReference type="EMBL" id="KAG0648999.1"/>
    </source>
</evidence>
<sequence>MEESSAPESEASATAAVTVAQSFEWIPHGDGSARKRARAHVTRGFRREKAARAKREKEEDDKERRDSSSQSSSSPPQDDVGEDLESIRTSPITPPDATLFQPYESIGEGADGDLAAALERELVLQPTFGSGRTDPFSILPVQLGSATHALLDHFLSGVAPVSFRQDNRADFQPVKELSFHVSLSDPSAFHVVLGTAAYDIAALHGQEDSPEAIMHKGVALGMVNKKLLQDGSDTSDASIAAVALLTGSELLFGTPEAFNTHMRGLEAMLNLRGGLEPFQKSNPQLFAVISWFDYSGSCNLVSQRRFVFGTPGSELLYSSPFGVPENILQGLPIGYDLYRTLADTFKGLLTLTTLLRREDSDIAQRSESSKFITRIDTDLYRSILLPEQRGERSRRRHIQQSLEILALIYAALVSVHFQNNGVPTDSFLARFKTVAINENVEWGLSIVGFFRYLLLGDELDREEFSARISSLYDVCAAIGWLPWRNIKRAMFDFFVYDSACEGRLQVLWQRRISTVSS</sequence>